<comment type="similarity">
    <text evidence="2">Belongs to the PA-phosphatase related phosphoesterase family.</text>
</comment>
<evidence type="ECO:0000256" key="7">
    <source>
        <dbReference type="SAM" id="SignalP"/>
    </source>
</evidence>
<feature type="chain" id="PRO_5042297161" description="Phosphatidic acid phosphatase type 2/haloperoxidase domain-containing protein" evidence="7">
    <location>
        <begin position="17"/>
        <end position="267"/>
    </location>
</feature>
<dbReference type="AlphaFoldDB" id="A0AAD9IJX3"/>
<feature type="transmembrane region" description="Helical" evidence="6">
    <location>
        <begin position="222"/>
        <end position="241"/>
    </location>
</feature>
<feature type="domain" description="Phosphatidic acid phosphatase type 2/haloperoxidase" evidence="8">
    <location>
        <begin position="70"/>
        <end position="237"/>
    </location>
</feature>
<keyword evidence="5 6" id="KW-0472">Membrane</keyword>
<evidence type="ECO:0000313" key="9">
    <source>
        <dbReference type="EMBL" id="KAK2077397.1"/>
    </source>
</evidence>
<dbReference type="GO" id="GO:0046839">
    <property type="term" value="P:phospholipid dephosphorylation"/>
    <property type="evidence" value="ECO:0007669"/>
    <property type="project" value="TreeGrafter"/>
</dbReference>
<dbReference type="SMART" id="SM00014">
    <property type="entry name" value="acidPPc"/>
    <property type="match status" value="1"/>
</dbReference>
<accession>A0AAD9IJX3</accession>
<evidence type="ECO:0000256" key="3">
    <source>
        <dbReference type="ARBA" id="ARBA00022692"/>
    </source>
</evidence>
<dbReference type="Gene3D" id="1.20.144.10">
    <property type="entry name" value="Phosphatidic acid phosphatase type 2/haloperoxidase"/>
    <property type="match status" value="1"/>
</dbReference>
<sequence length="267" mass="28742">MNVIVAIALIITTTVAKEPTNRPLWLDSIPYWVAVLVPLLCLILSVLFAEIRLHGGALLGKRAMALSIYFILEGIFAFVVTSQITQVGKVLVGRLRPDYLARCNPATPGEIEVEWAQPASQNPACNPTVGPSELRDGHYSFPSGHTSTAFAFAVYSVIYGVWAFCFRDLAARLPTRRRGLKSILIEGVHAGAALLWVVAQLSFAWGVGISRVIDYRHHPSDVVAGALLGAGFAGLYAARAVGRVLHVTTSLAIEAGDLLPEDPGSMR</sequence>
<dbReference type="SUPFAM" id="SSF48317">
    <property type="entry name" value="Acid phosphatase/Vanadium-dependent haloperoxidase"/>
    <property type="match status" value="1"/>
</dbReference>
<dbReference type="InterPro" id="IPR043216">
    <property type="entry name" value="PAP-like"/>
</dbReference>
<gene>
    <name evidence="9" type="ORF">QBZ16_004242</name>
</gene>
<evidence type="ECO:0000256" key="2">
    <source>
        <dbReference type="ARBA" id="ARBA00008816"/>
    </source>
</evidence>
<organism evidence="9 10">
    <name type="scientific">Prototheca wickerhamii</name>
    <dbReference type="NCBI Taxonomy" id="3111"/>
    <lineage>
        <taxon>Eukaryota</taxon>
        <taxon>Viridiplantae</taxon>
        <taxon>Chlorophyta</taxon>
        <taxon>core chlorophytes</taxon>
        <taxon>Trebouxiophyceae</taxon>
        <taxon>Chlorellales</taxon>
        <taxon>Chlorellaceae</taxon>
        <taxon>Prototheca</taxon>
    </lineage>
</organism>
<dbReference type="InterPro" id="IPR000326">
    <property type="entry name" value="PAP2/HPO"/>
</dbReference>
<evidence type="ECO:0000256" key="4">
    <source>
        <dbReference type="ARBA" id="ARBA00022989"/>
    </source>
</evidence>
<evidence type="ECO:0000256" key="6">
    <source>
        <dbReference type="SAM" id="Phobius"/>
    </source>
</evidence>
<feature type="transmembrane region" description="Helical" evidence="6">
    <location>
        <begin position="187"/>
        <end position="210"/>
    </location>
</feature>
<dbReference type="GO" id="GO:0016020">
    <property type="term" value="C:membrane"/>
    <property type="evidence" value="ECO:0007669"/>
    <property type="project" value="UniProtKB-SubCell"/>
</dbReference>
<proteinExistence type="inferred from homology"/>
<name>A0AAD9IJX3_PROWI</name>
<keyword evidence="3 6" id="KW-0812">Transmembrane</keyword>
<dbReference type="InterPro" id="IPR036938">
    <property type="entry name" value="PAP2/HPO_sf"/>
</dbReference>
<dbReference type="Pfam" id="PF01569">
    <property type="entry name" value="PAP2"/>
    <property type="match status" value="1"/>
</dbReference>
<evidence type="ECO:0000259" key="8">
    <source>
        <dbReference type="SMART" id="SM00014"/>
    </source>
</evidence>
<evidence type="ECO:0000313" key="10">
    <source>
        <dbReference type="Proteomes" id="UP001255856"/>
    </source>
</evidence>
<dbReference type="Proteomes" id="UP001255856">
    <property type="component" value="Unassembled WGS sequence"/>
</dbReference>
<protein>
    <recommendedName>
        <fullName evidence="8">Phosphatidic acid phosphatase type 2/haloperoxidase domain-containing protein</fullName>
    </recommendedName>
</protein>
<dbReference type="GO" id="GO:0008195">
    <property type="term" value="F:phosphatidate phosphatase activity"/>
    <property type="evidence" value="ECO:0007669"/>
    <property type="project" value="TreeGrafter"/>
</dbReference>
<comment type="caution">
    <text evidence="9">The sequence shown here is derived from an EMBL/GenBank/DDBJ whole genome shotgun (WGS) entry which is preliminary data.</text>
</comment>
<keyword evidence="10" id="KW-1185">Reference proteome</keyword>
<evidence type="ECO:0000256" key="5">
    <source>
        <dbReference type="ARBA" id="ARBA00023136"/>
    </source>
</evidence>
<dbReference type="PANTHER" id="PTHR10165">
    <property type="entry name" value="LIPID PHOSPHATE PHOSPHATASE"/>
    <property type="match status" value="1"/>
</dbReference>
<feature type="transmembrane region" description="Helical" evidence="6">
    <location>
        <begin position="149"/>
        <end position="166"/>
    </location>
</feature>
<dbReference type="PANTHER" id="PTHR10165:SF35">
    <property type="entry name" value="RE23632P"/>
    <property type="match status" value="1"/>
</dbReference>
<comment type="subcellular location">
    <subcellularLocation>
        <location evidence="1">Membrane</location>
        <topology evidence="1">Multi-pass membrane protein</topology>
    </subcellularLocation>
</comment>
<keyword evidence="4 6" id="KW-1133">Transmembrane helix</keyword>
<reference evidence="9" key="1">
    <citation type="submission" date="2021-01" db="EMBL/GenBank/DDBJ databases">
        <authorList>
            <person name="Eckstrom K.M.E."/>
        </authorList>
    </citation>
    <scope>NUCLEOTIDE SEQUENCE</scope>
    <source>
        <strain evidence="9">UVCC 0001</strain>
    </source>
</reference>
<evidence type="ECO:0000256" key="1">
    <source>
        <dbReference type="ARBA" id="ARBA00004141"/>
    </source>
</evidence>
<feature type="transmembrane region" description="Helical" evidence="6">
    <location>
        <begin position="63"/>
        <end position="84"/>
    </location>
</feature>
<dbReference type="EMBL" id="JASFZW010000006">
    <property type="protein sequence ID" value="KAK2077397.1"/>
    <property type="molecule type" value="Genomic_DNA"/>
</dbReference>
<feature type="signal peptide" evidence="7">
    <location>
        <begin position="1"/>
        <end position="16"/>
    </location>
</feature>
<dbReference type="GO" id="GO:0006644">
    <property type="term" value="P:phospholipid metabolic process"/>
    <property type="evidence" value="ECO:0007669"/>
    <property type="project" value="InterPro"/>
</dbReference>
<keyword evidence="7" id="KW-0732">Signal</keyword>
<feature type="transmembrane region" description="Helical" evidence="6">
    <location>
        <begin position="32"/>
        <end position="51"/>
    </location>
</feature>